<protein>
    <submittedName>
        <fullName evidence="2">Uncharacterized protein</fullName>
    </submittedName>
</protein>
<name>A0A537KCQ4_9BACT</name>
<sequence>MKAYLLVTGSIFALIGVAHLLRLVVEPGHGFSSDPWFFVHNFALFVVGGGIAVWALRLLAVLRSRSA</sequence>
<evidence type="ECO:0000313" key="2">
    <source>
        <dbReference type="EMBL" id="TMI93550.1"/>
    </source>
</evidence>
<keyword evidence="1" id="KW-0472">Membrane</keyword>
<dbReference type="AlphaFoldDB" id="A0A537KCQ4"/>
<keyword evidence="1" id="KW-0812">Transmembrane</keyword>
<proteinExistence type="predicted"/>
<evidence type="ECO:0000256" key="1">
    <source>
        <dbReference type="SAM" id="Phobius"/>
    </source>
</evidence>
<dbReference type="Proteomes" id="UP000318509">
    <property type="component" value="Unassembled WGS sequence"/>
</dbReference>
<dbReference type="EMBL" id="VBAK01000022">
    <property type="protein sequence ID" value="TMI93550.1"/>
    <property type="molecule type" value="Genomic_DNA"/>
</dbReference>
<comment type="caution">
    <text evidence="2">The sequence shown here is derived from an EMBL/GenBank/DDBJ whole genome shotgun (WGS) entry which is preliminary data.</text>
</comment>
<reference evidence="2 3" key="1">
    <citation type="journal article" date="2019" name="Nat. Microbiol.">
        <title>Mediterranean grassland soil C-N compound turnover is dependent on rainfall and depth, and is mediated by genomically divergent microorganisms.</title>
        <authorList>
            <person name="Diamond S."/>
            <person name="Andeer P.F."/>
            <person name="Li Z."/>
            <person name="Crits-Christoph A."/>
            <person name="Burstein D."/>
            <person name="Anantharaman K."/>
            <person name="Lane K.R."/>
            <person name="Thomas B.C."/>
            <person name="Pan C."/>
            <person name="Northen T.R."/>
            <person name="Banfield J.F."/>
        </authorList>
    </citation>
    <scope>NUCLEOTIDE SEQUENCE [LARGE SCALE GENOMIC DNA]</scope>
    <source>
        <strain evidence="2">NP_3</strain>
    </source>
</reference>
<evidence type="ECO:0000313" key="3">
    <source>
        <dbReference type="Proteomes" id="UP000318509"/>
    </source>
</evidence>
<feature type="transmembrane region" description="Helical" evidence="1">
    <location>
        <begin position="36"/>
        <end position="56"/>
    </location>
</feature>
<gene>
    <name evidence="2" type="ORF">E6H00_01070</name>
</gene>
<accession>A0A537KCQ4</accession>
<keyword evidence="1" id="KW-1133">Transmembrane helix</keyword>
<organism evidence="2 3">
    <name type="scientific">Candidatus Segetimicrobium genomatis</name>
    <dbReference type="NCBI Taxonomy" id="2569760"/>
    <lineage>
        <taxon>Bacteria</taxon>
        <taxon>Bacillati</taxon>
        <taxon>Candidatus Sysuimicrobiota</taxon>
        <taxon>Candidatus Sysuimicrobiia</taxon>
        <taxon>Candidatus Sysuimicrobiales</taxon>
        <taxon>Candidatus Segetimicrobiaceae</taxon>
        <taxon>Candidatus Segetimicrobium</taxon>
    </lineage>
</organism>